<protein>
    <submittedName>
        <fullName evidence="3">Uncharacterized protein</fullName>
    </submittedName>
</protein>
<dbReference type="EMBL" id="BANC01000007">
    <property type="protein sequence ID" value="GAN78773.1"/>
    <property type="molecule type" value="Genomic_DNA"/>
</dbReference>
<feature type="compositionally biased region" description="Basic and acidic residues" evidence="1">
    <location>
        <begin position="43"/>
        <end position="56"/>
    </location>
</feature>
<comment type="caution">
    <text evidence="3">The sequence shown here is derived from an EMBL/GenBank/DDBJ whole genome shotgun (WGS) entry which is preliminary data.</text>
</comment>
<name>A0A0D6PC46_9PROT</name>
<dbReference type="Proteomes" id="UP000032668">
    <property type="component" value="Unassembled WGS sequence"/>
</dbReference>
<organism evidence="3 4">
    <name type="scientific">Acidocella aminolytica 101 = DSM 11237</name>
    <dbReference type="NCBI Taxonomy" id="1120923"/>
    <lineage>
        <taxon>Bacteria</taxon>
        <taxon>Pseudomonadati</taxon>
        <taxon>Pseudomonadota</taxon>
        <taxon>Alphaproteobacteria</taxon>
        <taxon>Acetobacterales</taxon>
        <taxon>Acidocellaceae</taxon>
        <taxon>Acidocella</taxon>
    </lineage>
</organism>
<keyword evidence="2" id="KW-0812">Transmembrane</keyword>
<evidence type="ECO:0000313" key="4">
    <source>
        <dbReference type="Proteomes" id="UP000032668"/>
    </source>
</evidence>
<dbReference type="STRING" id="1120923.SAMN02746095_01234"/>
<proteinExistence type="predicted"/>
<evidence type="ECO:0000313" key="3">
    <source>
        <dbReference type="EMBL" id="GAN78773.1"/>
    </source>
</evidence>
<sequence length="163" mass="17538">MSGADDGDEAAGPGRRDLDVGEGAYWRRLAGQVDASQAAGPHRGPEMPDLPKKTDLPENLDITDPTVAIVQTLLDNVAITKELKDESAAARRAMADSMRKSALQADAMSADMRSVTIALQRLAGQQPTKWDRYIWAGVGFVLGVVVTDASFTTFPALWHQLFG</sequence>
<reference evidence="3 4" key="1">
    <citation type="submission" date="2012-11" db="EMBL/GenBank/DDBJ databases">
        <title>Whole genome sequence of Acidocella aminolytica 101 = DSM 11237.</title>
        <authorList>
            <person name="Azuma Y."/>
            <person name="Higashiura N."/>
            <person name="Hirakawa H."/>
            <person name="Matsushita K."/>
        </authorList>
    </citation>
    <scope>NUCLEOTIDE SEQUENCE [LARGE SCALE GENOMIC DNA]</scope>
    <source>
        <strain evidence="4">101 / DSM 11237</strain>
    </source>
</reference>
<keyword evidence="2" id="KW-1133">Transmembrane helix</keyword>
<evidence type="ECO:0000256" key="2">
    <source>
        <dbReference type="SAM" id="Phobius"/>
    </source>
</evidence>
<feature type="transmembrane region" description="Helical" evidence="2">
    <location>
        <begin position="133"/>
        <end position="158"/>
    </location>
</feature>
<feature type="region of interest" description="Disordered" evidence="1">
    <location>
        <begin position="1"/>
        <end position="58"/>
    </location>
</feature>
<dbReference type="RefSeq" id="WP_048877256.1">
    <property type="nucleotide sequence ID" value="NZ_BANC01000007.1"/>
</dbReference>
<keyword evidence="4" id="KW-1185">Reference proteome</keyword>
<evidence type="ECO:0000256" key="1">
    <source>
        <dbReference type="SAM" id="MobiDB-lite"/>
    </source>
</evidence>
<gene>
    <name evidence="3" type="ORF">Aam_007_060</name>
</gene>
<dbReference type="AlphaFoldDB" id="A0A0D6PC46"/>
<keyword evidence="2" id="KW-0472">Membrane</keyword>
<accession>A0A0D6PC46</accession>